<sequence>MLILYINIYIDININLPCATFCQPSLIAMKPRVLQLNPILIPAINEQLAARYEVHKHFELKDPEGWLREHGASIQAVTTGGHTGISRAMLEQLPNLKVVAVNGVGTDAVDLAYCRGRGLPVTATLGALTEDVADLAIGLLIAACRNICAGDRFVRAGLWEKNPSPSAIPLARRFSGMRVGIVGMGRVGRAVAQRAAAFGCPISYTDLRAMDDVPHRFVADLVDLARESDALVLCAAADKAEGIVNAAVLDALGPRGFLVNVARGRLVNEADLTEALVAGRIAGAGLDVFVDEPRVPQALREHEQVTLQAHRASATWETRTAMAQMVLDSVDQALAGQRPTLSLTT</sequence>
<accession>A0A368XRR4</accession>
<keyword evidence="2 4" id="KW-0560">Oxidoreductase</keyword>
<dbReference type="Pfam" id="PF02826">
    <property type="entry name" value="2-Hacid_dh_C"/>
    <property type="match status" value="1"/>
</dbReference>
<dbReference type="InterPro" id="IPR050223">
    <property type="entry name" value="D-isomer_2-hydroxyacid_DH"/>
</dbReference>
<dbReference type="InterPro" id="IPR006140">
    <property type="entry name" value="D-isomer_DH_NAD-bd"/>
</dbReference>
<dbReference type="GO" id="GO:0030267">
    <property type="term" value="F:glyoxylate reductase (NADPH) activity"/>
    <property type="evidence" value="ECO:0007669"/>
    <property type="project" value="TreeGrafter"/>
</dbReference>
<proteinExistence type="inferred from homology"/>
<reference evidence="7 8" key="1">
    <citation type="submission" date="2018-07" db="EMBL/GenBank/DDBJ databases">
        <title>Genomic Encyclopedia of Type Strains, Phase IV (KMG-IV): sequencing the most valuable type-strain genomes for metagenomic binning, comparative biology and taxonomic classification.</title>
        <authorList>
            <person name="Goeker M."/>
        </authorList>
    </citation>
    <scope>NUCLEOTIDE SEQUENCE [LARGE SCALE GENOMIC DNA]</scope>
    <source>
        <strain evidence="7 8">DSM 21634</strain>
    </source>
</reference>
<keyword evidence="3" id="KW-0520">NAD</keyword>
<dbReference type="InterPro" id="IPR036291">
    <property type="entry name" value="NAD(P)-bd_dom_sf"/>
</dbReference>
<evidence type="ECO:0000256" key="3">
    <source>
        <dbReference type="ARBA" id="ARBA00023027"/>
    </source>
</evidence>
<dbReference type="SUPFAM" id="SSF51735">
    <property type="entry name" value="NAD(P)-binding Rossmann-fold domains"/>
    <property type="match status" value="1"/>
</dbReference>
<dbReference type="GO" id="GO:0005829">
    <property type="term" value="C:cytosol"/>
    <property type="evidence" value="ECO:0007669"/>
    <property type="project" value="TreeGrafter"/>
</dbReference>
<dbReference type="SUPFAM" id="SSF52283">
    <property type="entry name" value="Formate/glycerate dehydrogenase catalytic domain-like"/>
    <property type="match status" value="1"/>
</dbReference>
<name>A0A368XRR4_9BURK</name>
<comment type="similarity">
    <text evidence="4">Belongs to the D-isomer specific 2-hydroxyacid dehydrogenase family.</text>
</comment>
<keyword evidence="1" id="KW-0521">NADP</keyword>
<dbReference type="InterPro" id="IPR029752">
    <property type="entry name" value="D-isomer_DH_CS1"/>
</dbReference>
<evidence type="ECO:0000256" key="1">
    <source>
        <dbReference type="ARBA" id="ARBA00022857"/>
    </source>
</evidence>
<dbReference type="GO" id="GO:0051287">
    <property type="term" value="F:NAD binding"/>
    <property type="evidence" value="ECO:0007669"/>
    <property type="project" value="InterPro"/>
</dbReference>
<dbReference type="Gene3D" id="3.40.50.720">
    <property type="entry name" value="NAD(P)-binding Rossmann-like Domain"/>
    <property type="match status" value="2"/>
</dbReference>
<dbReference type="Pfam" id="PF00389">
    <property type="entry name" value="2-Hacid_dh"/>
    <property type="match status" value="1"/>
</dbReference>
<dbReference type="PANTHER" id="PTHR10996:SF178">
    <property type="entry name" value="2-HYDROXYACID DEHYDROGENASE YGL185C-RELATED"/>
    <property type="match status" value="1"/>
</dbReference>
<protein>
    <submittedName>
        <fullName evidence="7">Lactate dehydrogenase-like 2-hydroxyacid dehydrogenase</fullName>
    </submittedName>
</protein>
<feature type="domain" description="D-isomer specific 2-hydroxyacid dehydrogenase NAD-binding" evidence="6">
    <location>
        <begin position="137"/>
        <end position="312"/>
    </location>
</feature>
<evidence type="ECO:0000259" key="6">
    <source>
        <dbReference type="Pfam" id="PF02826"/>
    </source>
</evidence>
<dbReference type="CDD" id="cd12156">
    <property type="entry name" value="HPPR"/>
    <property type="match status" value="1"/>
</dbReference>
<dbReference type="Proteomes" id="UP000252884">
    <property type="component" value="Unassembled WGS sequence"/>
</dbReference>
<dbReference type="InterPro" id="IPR006139">
    <property type="entry name" value="D-isomer_2_OHA_DH_cat_dom"/>
</dbReference>
<dbReference type="PROSITE" id="PS00065">
    <property type="entry name" value="D_2_HYDROXYACID_DH_1"/>
    <property type="match status" value="1"/>
</dbReference>
<feature type="domain" description="D-isomer specific 2-hydroxyacid dehydrogenase catalytic" evidence="5">
    <location>
        <begin position="53"/>
        <end position="340"/>
    </location>
</feature>
<evidence type="ECO:0000256" key="4">
    <source>
        <dbReference type="RuleBase" id="RU003719"/>
    </source>
</evidence>
<organism evidence="7 8">
    <name type="scientific">Pseudorhodoferax soli</name>
    <dbReference type="NCBI Taxonomy" id="545864"/>
    <lineage>
        <taxon>Bacteria</taxon>
        <taxon>Pseudomonadati</taxon>
        <taxon>Pseudomonadota</taxon>
        <taxon>Betaproteobacteria</taxon>
        <taxon>Burkholderiales</taxon>
        <taxon>Comamonadaceae</taxon>
    </lineage>
</organism>
<dbReference type="GO" id="GO:0016618">
    <property type="term" value="F:hydroxypyruvate reductase [NAD(P)H] activity"/>
    <property type="evidence" value="ECO:0007669"/>
    <property type="project" value="TreeGrafter"/>
</dbReference>
<dbReference type="EMBL" id="QPJK01000006">
    <property type="protein sequence ID" value="RCW69237.1"/>
    <property type="molecule type" value="Genomic_DNA"/>
</dbReference>
<comment type="caution">
    <text evidence="7">The sequence shown here is derived from an EMBL/GenBank/DDBJ whole genome shotgun (WGS) entry which is preliminary data.</text>
</comment>
<evidence type="ECO:0000256" key="2">
    <source>
        <dbReference type="ARBA" id="ARBA00023002"/>
    </source>
</evidence>
<keyword evidence="8" id="KW-1185">Reference proteome</keyword>
<gene>
    <name evidence="7" type="ORF">DES41_106108</name>
</gene>
<dbReference type="FunFam" id="3.40.50.720:FF:000213">
    <property type="entry name" value="Putative 2-hydroxyacid dehydrogenase"/>
    <property type="match status" value="1"/>
</dbReference>
<evidence type="ECO:0000313" key="8">
    <source>
        <dbReference type="Proteomes" id="UP000252884"/>
    </source>
</evidence>
<evidence type="ECO:0000313" key="7">
    <source>
        <dbReference type="EMBL" id="RCW69237.1"/>
    </source>
</evidence>
<evidence type="ECO:0000259" key="5">
    <source>
        <dbReference type="Pfam" id="PF00389"/>
    </source>
</evidence>
<dbReference type="AlphaFoldDB" id="A0A368XRR4"/>
<dbReference type="PANTHER" id="PTHR10996">
    <property type="entry name" value="2-HYDROXYACID DEHYDROGENASE-RELATED"/>
    <property type="match status" value="1"/>
</dbReference>